<evidence type="ECO:0000313" key="2">
    <source>
        <dbReference type="Proteomes" id="UP001253193"/>
    </source>
</evidence>
<accession>A0AAW8PYE4</accession>
<name>A0AAW8PYE4_VIBPH</name>
<comment type="caution">
    <text evidence="1">The sequence shown here is derived from an EMBL/GenBank/DDBJ whole genome shotgun (WGS) entry which is preliminary data.</text>
</comment>
<evidence type="ECO:0000313" key="1">
    <source>
        <dbReference type="EMBL" id="MDS1821238.1"/>
    </source>
</evidence>
<proteinExistence type="predicted"/>
<dbReference type="EMBL" id="JAUHGG010000003">
    <property type="protein sequence ID" value="MDS1821238.1"/>
    <property type="molecule type" value="Genomic_DNA"/>
</dbReference>
<dbReference type="AlphaFoldDB" id="A0AAW8PYE4"/>
<dbReference type="RefSeq" id="WP_311020109.1">
    <property type="nucleotide sequence ID" value="NZ_JAUHGG010000003.1"/>
</dbReference>
<dbReference type="Proteomes" id="UP001253193">
    <property type="component" value="Unassembled WGS sequence"/>
</dbReference>
<reference evidence="1" key="1">
    <citation type="submission" date="2023-06" db="EMBL/GenBank/DDBJ databases">
        <title>Genomic Diversity of Vibrio spp. and Metagenomic Analysis of Pathogens in Florida Gulf Coastal Waters Following Hurricane Ian.</title>
        <authorList>
            <person name="Brumfield K.D."/>
        </authorList>
    </citation>
    <scope>NUCLEOTIDE SEQUENCE</scope>
    <source>
        <strain evidence="1">WBS2B-138</strain>
    </source>
</reference>
<sequence length="127" mass="14656">MMENLTPELTSLKAILDDLETCYSEYRLQSTYALDFLRQQTNKPLSRGETSQLIHEFCEPTGRPPEDELKLLMTICYQFNSIKSNEPLSKIVKFTESVSKTFDLKALNGGKTFSFDHPYPAYLDQIF</sequence>
<protein>
    <submittedName>
        <fullName evidence="1">Uncharacterized protein</fullName>
    </submittedName>
</protein>
<organism evidence="1 2">
    <name type="scientific">Vibrio parahaemolyticus</name>
    <dbReference type="NCBI Taxonomy" id="670"/>
    <lineage>
        <taxon>Bacteria</taxon>
        <taxon>Pseudomonadati</taxon>
        <taxon>Pseudomonadota</taxon>
        <taxon>Gammaproteobacteria</taxon>
        <taxon>Vibrionales</taxon>
        <taxon>Vibrionaceae</taxon>
        <taxon>Vibrio</taxon>
    </lineage>
</organism>
<gene>
    <name evidence="1" type="ORF">QX249_11240</name>
</gene>